<evidence type="ECO:0000313" key="1">
    <source>
        <dbReference type="EnsemblMetazoa" id="OVOC9975.1"/>
    </source>
</evidence>
<proteinExistence type="predicted"/>
<name>A0A8R1Y7K9_ONCVO</name>
<reference evidence="1" key="2">
    <citation type="submission" date="2022-06" db="UniProtKB">
        <authorList>
            <consortium name="EnsemblMetazoa"/>
        </authorList>
    </citation>
    <scope>IDENTIFICATION</scope>
</reference>
<keyword evidence="2" id="KW-1185">Reference proteome</keyword>
<reference evidence="2" key="1">
    <citation type="submission" date="2013-10" db="EMBL/GenBank/DDBJ databases">
        <title>Genome sequencing of Onchocerca volvulus.</title>
        <authorList>
            <person name="Cotton J."/>
            <person name="Tsai J."/>
            <person name="Stanley E."/>
            <person name="Tracey A."/>
            <person name="Holroyd N."/>
            <person name="Lustigman S."/>
            <person name="Berriman M."/>
        </authorList>
    </citation>
    <scope>NUCLEOTIDE SEQUENCE</scope>
</reference>
<accession>A0A8R1Y7K9</accession>
<evidence type="ECO:0000313" key="2">
    <source>
        <dbReference type="Proteomes" id="UP000024404"/>
    </source>
</evidence>
<dbReference type="AlphaFoldDB" id="A0A8R1Y7K9"/>
<sequence>MVWKIITRQLDHLFISLVTKAFVLSSSDLLIELIMYVVRNLLTVCDVNCLRCCKH</sequence>
<dbReference type="Proteomes" id="UP000024404">
    <property type="component" value="Unassembled WGS sequence"/>
</dbReference>
<organism evidence="1 2">
    <name type="scientific">Onchocerca volvulus</name>
    <dbReference type="NCBI Taxonomy" id="6282"/>
    <lineage>
        <taxon>Eukaryota</taxon>
        <taxon>Metazoa</taxon>
        <taxon>Ecdysozoa</taxon>
        <taxon>Nematoda</taxon>
        <taxon>Chromadorea</taxon>
        <taxon>Rhabditida</taxon>
        <taxon>Spirurina</taxon>
        <taxon>Spiruromorpha</taxon>
        <taxon>Filarioidea</taxon>
        <taxon>Onchocercidae</taxon>
        <taxon>Onchocerca</taxon>
    </lineage>
</organism>
<protein>
    <submittedName>
        <fullName evidence="1">Uncharacterized protein</fullName>
    </submittedName>
</protein>
<dbReference type="EMBL" id="CMVM020000309">
    <property type="status" value="NOT_ANNOTATED_CDS"/>
    <property type="molecule type" value="Genomic_DNA"/>
</dbReference>
<dbReference type="EnsemblMetazoa" id="OVOC9975.1">
    <property type="protein sequence ID" value="OVOC9975.1"/>
    <property type="gene ID" value="WBGene00246784"/>
</dbReference>